<dbReference type="AlphaFoldDB" id="A0A1J7BHL6"/>
<dbReference type="STRING" id="1428644.BIV57_07005"/>
<gene>
    <name evidence="1" type="ORF">BIV57_07005</name>
</gene>
<evidence type="ECO:0000313" key="1">
    <source>
        <dbReference type="EMBL" id="OIV38187.1"/>
    </source>
</evidence>
<protein>
    <submittedName>
        <fullName evidence="1">Uncharacterized protein</fullName>
    </submittedName>
</protein>
<proteinExistence type="predicted"/>
<sequence length="223" mass="24448">MRASLSRPARAVLGLAGCALLLAAGGHLALTFLAVAPRNAASSKAADAVNDYIYPELEQNWQLFAPNPLARNETVWARATVRTGAGDFRTTPWRDLTAEDVAAIRGNPFPGHLDQNQLRRAWDAYGQSVSGPERGKDAHGVLLTTYLRRVVLQRLQQHVQADADAADAAGDRIIRVQVRGRFALIGPPAWDTARASERGVKPWFRTMPWWDVEPGDRIPGSRP</sequence>
<organism evidence="1 2">
    <name type="scientific">Mangrovactinospora gilvigrisea</name>
    <dbReference type="NCBI Taxonomy" id="1428644"/>
    <lineage>
        <taxon>Bacteria</taxon>
        <taxon>Bacillati</taxon>
        <taxon>Actinomycetota</taxon>
        <taxon>Actinomycetes</taxon>
        <taxon>Kitasatosporales</taxon>
        <taxon>Streptomycetaceae</taxon>
        <taxon>Mangrovactinospora</taxon>
    </lineage>
</organism>
<dbReference type="InterPro" id="IPR043857">
    <property type="entry name" value="DUF5819"/>
</dbReference>
<dbReference type="OrthoDB" id="9342777at2"/>
<dbReference type="RefSeq" id="WP_071655824.1">
    <property type="nucleotide sequence ID" value="NZ_MLCF01000027.1"/>
</dbReference>
<dbReference type="EMBL" id="MLCF01000027">
    <property type="protein sequence ID" value="OIV38187.1"/>
    <property type="molecule type" value="Genomic_DNA"/>
</dbReference>
<reference evidence="1 2" key="1">
    <citation type="submission" date="2016-10" db="EMBL/GenBank/DDBJ databases">
        <title>Genome sequence of Streptomyces gilvigriseus MUSC 26.</title>
        <authorList>
            <person name="Lee L.-H."/>
            <person name="Ser H.-L."/>
        </authorList>
    </citation>
    <scope>NUCLEOTIDE SEQUENCE [LARGE SCALE GENOMIC DNA]</scope>
    <source>
        <strain evidence="1 2">MUSC 26</strain>
    </source>
</reference>
<dbReference type="Proteomes" id="UP000243342">
    <property type="component" value="Unassembled WGS sequence"/>
</dbReference>
<evidence type="ECO:0000313" key="2">
    <source>
        <dbReference type="Proteomes" id="UP000243342"/>
    </source>
</evidence>
<comment type="caution">
    <text evidence="1">The sequence shown here is derived from an EMBL/GenBank/DDBJ whole genome shotgun (WGS) entry which is preliminary data.</text>
</comment>
<name>A0A1J7BHL6_9ACTN</name>
<keyword evidence="2" id="KW-1185">Reference proteome</keyword>
<dbReference type="Pfam" id="PF19136">
    <property type="entry name" value="DUF5819"/>
    <property type="match status" value="1"/>
</dbReference>
<accession>A0A1J7BHL6</accession>